<dbReference type="Pfam" id="PF02321">
    <property type="entry name" value="OEP"/>
    <property type="match status" value="2"/>
</dbReference>
<comment type="similarity">
    <text evidence="1 2">Belongs to the outer membrane factor (OMF) (TC 1.B.17) family.</text>
</comment>
<keyword evidence="2" id="KW-0812">Transmembrane</keyword>
<evidence type="ECO:0000313" key="4">
    <source>
        <dbReference type="Proteomes" id="UP000062998"/>
    </source>
</evidence>
<name>A0A107F7A5_9BURK</name>
<evidence type="ECO:0000313" key="3">
    <source>
        <dbReference type="EMBL" id="KWE05656.1"/>
    </source>
</evidence>
<sequence>MKQRGIRLAAALVPLAFALGACKSVGPDYHLPQRAFVNAPLANEALDGACGTLVSHDALPGNWWQLYDDPVLNGLVRDALKSNTDLRVAAANLARSRAALDVANAQGGFSGGAEAGVQRAQESAEQFLLDKKLPVVNEGSLGISVSYEIDLFGKLRRGVEAARADSEAVKAAGDLARITVVADVVRAYVEACSAGDELAVAKQSLALQRQRVALSQRLRDAGRGNQTDVTRGVTQVRTLAADIPRFEGRRKVALYQLAALLARAPADLPKAVGTCERLPKLRQPIPVGDGAALLRRRPDVREAERQLAAATARIGVATGALYPSISIGATAGTTGLAGDLFSPVTNRWSFGPLINWTFPVNGQRARVRDAEAASAGALAHFDGVVLNALRETQSSLATYAADTQRADALLTAYESARSSADETHRLYLAGRESFISDLDATRTLTSVRAQVAAAEGQVAADQVRLFLALGGGWEADAAPAAQSAVQPAASASANPAARE</sequence>
<dbReference type="SUPFAM" id="SSF56954">
    <property type="entry name" value="Outer membrane efflux proteins (OEP)"/>
    <property type="match status" value="1"/>
</dbReference>
<dbReference type="EMBL" id="LPIX01000041">
    <property type="protein sequence ID" value="KWE05656.1"/>
    <property type="molecule type" value="Genomic_DNA"/>
</dbReference>
<dbReference type="AlphaFoldDB" id="A0A107F7A5"/>
<dbReference type="NCBIfam" id="TIGR01845">
    <property type="entry name" value="outer_NodT"/>
    <property type="match status" value="1"/>
</dbReference>
<feature type="signal peptide" evidence="2">
    <location>
        <begin position="1"/>
        <end position="23"/>
    </location>
</feature>
<dbReference type="GO" id="GO:0015562">
    <property type="term" value="F:efflux transmembrane transporter activity"/>
    <property type="evidence" value="ECO:0007669"/>
    <property type="project" value="InterPro"/>
</dbReference>
<keyword evidence="2" id="KW-0732">Signal</keyword>
<keyword evidence="2" id="KW-0564">Palmitate</keyword>
<dbReference type="Proteomes" id="UP000062998">
    <property type="component" value="Unassembled WGS sequence"/>
</dbReference>
<dbReference type="InterPro" id="IPR003423">
    <property type="entry name" value="OMP_efflux"/>
</dbReference>
<keyword evidence="2" id="KW-0449">Lipoprotein</keyword>
<dbReference type="PROSITE" id="PS51257">
    <property type="entry name" value="PROKAR_LIPOPROTEIN"/>
    <property type="match status" value="1"/>
</dbReference>
<dbReference type="PANTHER" id="PTHR30203">
    <property type="entry name" value="OUTER MEMBRANE CATION EFFLUX PROTEIN"/>
    <property type="match status" value="1"/>
</dbReference>
<dbReference type="RefSeq" id="WP_060324243.1">
    <property type="nucleotide sequence ID" value="NZ_LPIU01000021.1"/>
</dbReference>
<organism evidence="3 4">
    <name type="scientific">Burkholderia ubonensis</name>
    <dbReference type="NCBI Taxonomy" id="101571"/>
    <lineage>
        <taxon>Bacteria</taxon>
        <taxon>Pseudomonadati</taxon>
        <taxon>Pseudomonadota</taxon>
        <taxon>Betaproteobacteria</taxon>
        <taxon>Burkholderiales</taxon>
        <taxon>Burkholderiaceae</taxon>
        <taxon>Burkholderia</taxon>
        <taxon>Burkholderia cepacia complex</taxon>
    </lineage>
</organism>
<dbReference type="GO" id="GO:0005886">
    <property type="term" value="C:plasma membrane"/>
    <property type="evidence" value="ECO:0007669"/>
    <property type="project" value="UniProtKB-SubCell"/>
</dbReference>
<dbReference type="PANTHER" id="PTHR30203:SF21">
    <property type="entry name" value="OUTER MEMBRANE COMPONENT OF MULTIDRUG EFFLUX PUMP-RELATED"/>
    <property type="match status" value="1"/>
</dbReference>
<evidence type="ECO:0000256" key="1">
    <source>
        <dbReference type="ARBA" id="ARBA00007613"/>
    </source>
</evidence>
<reference evidence="3 4" key="1">
    <citation type="submission" date="2015-11" db="EMBL/GenBank/DDBJ databases">
        <title>Expanding the genomic diversity of Burkholderia species for the development of highly accurate diagnostics.</title>
        <authorList>
            <person name="Sahl J."/>
            <person name="Keim P."/>
            <person name="Wagner D."/>
        </authorList>
    </citation>
    <scope>NUCLEOTIDE SEQUENCE [LARGE SCALE GENOMIC DNA]</scope>
    <source>
        <strain evidence="3 4">MSMB2167WGS</strain>
    </source>
</reference>
<dbReference type="InterPro" id="IPR010131">
    <property type="entry name" value="MdtP/NodT-like"/>
</dbReference>
<keyword evidence="2" id="KW-0472">Membrane</keyword>
<protein>
    <submittedName>
        <fullName evidence="3">RND transporter</fullName>
    </submittedName>
</protein>
<dbReference type="OrthoDB" id="9770517at2"/>
<comment type="caution">
    <text evidence="3">The sequence shown here is derived from an EMBL/GenBank/DDBJ whole genome shotgun (WGS) entry which is preliminary data.</text>
</comment>
<dbReference type="Gene3D" id="1.20.1600.10">
    <property type="entry name" value="Outer membrane efflux proteins (OEP)"/>
    <property type="match status" value="1"/>
</dbReference>
<accession>A0A107F7A5</accession>
<dbReference type="Gene3D" id="2.20.200.10">
    <property type="entry name" value="Outer membrane efflux proteins (OEP)"/>
    <property type="match status" value="1"/>
</dbReference>
<gene>
    <name evidence="3" type="ORF">WL73_11800</name>
</gene>
<comment type="subcellular location">
    <subcellularLocation>
        <location evidence="2">Cell membrane</location>
        <topology evidence="2">Lipid-anchor</topology>
    </subcellularLocation>
</comment>
<keyword evidence="2" id="KW-1134">Transmembrane beta strand</keyword>
<evidence type="ECO:0000256" key="2">
    <source>
        <dbReference type="RuleBase" id="RU362097"/>
    </source>
</evidence>
<proteinExistence type="inferred from homology"/>
<feature type="chain" id="PRO_5006989652" evidence="2">
    <location>
        <begin position="24"/>
        <end position="499"/>
    </location>
</feature>